<dbReference type="InterPro" id="IPR012341">
    <property type="entry name" value="6hp_glycosidase-like_sf"/>
</dbReference>
<dbReference type="InterPro" id="IPR035398">
    <property type="entry name" value="Bac_rhamnosid_C"/>
</dbReference>
<evidence type="ECO:0000259" key="2">
    <source>
        <dbReference type="Pfam" id="PF17389"/>
    </source>
</evidence>
<feature type="domain" description="Alpha-L-rhamnosidase C-terminal" evidence="3">
    <location>
        <begin position="596"/>
        <end position="662"/>
    </location>
</feature>
<evidence type="ECO:0000259" key="3">
    <source>
        <dbReference type="Pfam" id="PF17390"/>
    </source>
</evidence>
<protein>
    <recommendedName>
        <fullName evidence="6">Alpha-L-rhamnosidase six-hairpin glycosidase domain-containing protein</fullName>
    </recommendedName>
</protein>
<keyword evidence="5" id="KW-1185">Reference proteome</keyword>
<organism evidence="4 5">
    <name type="scientific">Clonostachys byssicola</name>
    <dbReference type="NCBI Taxonomy" id="160290"/>
    <lineage>
        <taxon>Eukaryota</taxon>
        <taxon>Fungi</taxon>
        <taxon>Dikarya</taxon>
        <taxon>Ascomycota</taxon>
        <taxon>Pezizomycotina</taxon>
        <taxon>Sordariomycetes</taxon>
        <taxon>Hypocreomycetidae</taxon>
        <taxon>Hypocreales</taxon>
        <taxon>Bionectriaceae</taxon>
        <taxon>Clonostachys</taxon>
    </lineage>
</organism>
<dbReference type="AlphaFoldDB" id="A0A9N9URU4"/>
<gene>
    <name evidence="4" type="ORF">CBYS24578_00004555</name>
</gene>
<dbReference type="Gene3D" id="1.50.10.10">
    <property type="match status" value="1"/>
</dbReference>
<dbReference type="Proteomes" id="UP000754883">
    <property type="component" value="Unassembled WGS sequence"/>
</dbReference>
<dbReference type="InterPro" id="IPR035396">
    <property type="entry name" value="Bac_rhamnosid6H"/>
</dbReference>
<dbReference type="OrthoDB" id="10036721at2759"/>
<dbReference type="EMBL" id="CABFNO020001523">
    <property type="protein sequence ID" value="CAG9993978.1"/>
    <property type="molecule type" value="Genomic_DNA"/>
</dbReference>
<dbReference type="InterPro" id="IPR008928">
    <property type="entry name" value="6-hairpin_glycosidase_sf"/>
</dbReference>
<reference evidence="4" key="1">
    <citation type="submission" date="2021-10" db="EMBL/GenBank/DDBJ databases">
        <authorList>
            <person name="Piombo E."/>
        </authorList>
    </citation>
    <scope>NUCLEOTIDE SEQUENCE</scope>
</reference>
<sequence>SSPISSIMVRYLFLSSFIGVVVGSSCWRDIKCTGLEEAVFPGPWDDYNYAPSSRTVRPKAFFSLNDVSNVTDFEKTATATLSNDLEALVFDFGLEVGGIITINYTLAGTTAASLGIAFTEAKNYIGRKSDNSNGGPGADGSLSYAITEEGPGTYVLPDAKLRGGFRYLSLFLDSNTTASLNIHDISLELVFQPTWPNLRAYHGYFYSNDDLLNRIWYSGAYTLQSNCVPGNTGRHQTNLTGGWQNDEYIGPGDTVLLDGAKRDRWVWIGDMGTAVPSQFVSTGELDSVKNALLAIYAYQKSDGQLPKAGPPHKSTDSTTYHLWVLIGTYNYYLYTGDDSFLEDNWEKYTRALSHTLGTLTEDGIVNITGTADWGRWTYSVQRASASMLLYRALTTCSSILTWYPGLEGETFTAKSCLERSKTLRENILKVFWDNSKGAFMDEPNNRTMYPQDANSMALAFGVVSPGDNNNDNKADRVSDYLANNLTPIGPSCPELPNNISPFISSIELEGHFKAGRPDRSLALMRSIWGWYLDHPNGTASTTPEGYLLDGTWGYRGDRGYRNDPSYVSHAHGWSSGPTSTLTEYLVGLTITRPLGRTWEFKPATFSELSEAEAGFTTSLGKFSAGFKVAGGSLTVRWDVPEGTEGIVSLPGFPPERVQGGKGAMKKRLW</sequence>
<feature type="chain" id="PRO_5040382843" description="Alpha-L-rhamnosidase six-hairpin glycosidase domain-containing protein" evidence="1">
    <location>
        <begin position="24"/>
        <end position="669"/>
    </location>
</feature>
<dbReference type="Pfam" id="PF17390">
    <property type="entry name" value="Bac_rhamnosid_C"/>
    <property type="match status" value="1"/>
</dbReference>
<dbReference type="Pfam" id="PF17389">
    <property type="entry name" value="Bac_rhamnosid6H"/>
    <property type="match status" value="1"/>
</dbReference>
<evidence type="ECO:0000313" key="5">
    <source>
        <dbReference type="Proteomes" id="UP000754883"/>
    </source>
</evidence>
<dbReference type="PANTHER" id="PTHR34987">
    <property type="entry name" value="C, PUTATIVE (AFU_ORTHOLOGUE AFUA_3G02880)-RELATED"/>
    <property type="match status" value="1"/>
</dbReference>
<proteinExistence type="predicted"/>
<accession>A0A9N9URU4</accession>
<feature type="domain" description="Alpha-L-rhamnosidase six-hairpin glycosidase" evidence="2">
    <location>
        <begin position="256"/>
        <end position="477"/>
    </location>
</feature>
<evidence type="ECO:0008006" key="6">
    <source>
        <dbReference type="Google" id="ProtNLM"/>
    </source>
</evidence>
<dbReference type="GO" id="GO:0003824">
    <property type="term" value="F:catalytic activity"/>
    <property type="evidence" value="ECO:0007669"/>
    <property type="project" value="UniProtKB-ARBA"/>
</dbReference>
<feature type="non-terminal residue" evidence="4">
    <location>
        <position position="1"/>
    </location>
</feature>
<dbReference type="SUPFAM" id="SSF48208">
    <property type="entry name" value="Six-hairpin glycosidases"/>
    <property type="match status" value="1"/>
</dbReference>
<evidence type="ECO:0000313" key="4">
    <source>
        <dbReference type="EMBL" id="CAG9993978.1"/>
    </source>
</evidence>
<dbReference type="Gene3D" id="2.60.420.10">
    <property type="entry name" value="Maltose phosphorylase, domain 3"/>
    <property type="match status" value="1"/>
</dbReference>
<evidence type="ECO:0000256" key="1">
    <source>
        <dbReference type="SAM" id="SignalP"/>
    </source>
</evidence>
<dbReference type="GO" id="GO:0005975">
    <property type="term" value="P:carbohydrate metabolic process"/>
    <property type="evidence" value="ECO:0007669"/>
    <property type="project" value="InterPro"/>
</dbReference>
<keyword evidence="1" id="KW-0732">Signal</keyword>
<dbReference type="PANTHER" id="PTHR34987:SF5">
    <property type="entry name" value="ALPHA-RHAMNOSIDASE"/>
    <property type="match status" value="1"/>
</dbReference>
<comment type="caution">
    <text evidence="4">The sequence shown here is derived from an EMBL/GenBank/DDBJ whole genome shotgun (WGS) entry which is preliminary data.</text>
</comment>
<name>A0A9N9URU4_9HYPO</name>
<feature type="signal peptide" evidence="1">
    <location>
        <begin position="1"/>
        <end position="23"/>
    </location>
</feature>